<feature type="domain" description="Uncharacterized protein TP-0789" evidence="2">
    <location>
        <begin position="107"/>
        <end position="206"/>
    </location>
</feature>
<dbReference type="Proteomes" id="UP001314903">
    <property type="component" value="Unassembled WGS sequence"/>
</dbReference>
<gene>
    <name evidence="3" type="ORF">J2Z35_001334</name>
</gene>
<dbReference type="PANTHER" id="PTHR37507:SF2">
    <property type="entry name" value="SPORULATION PROTEIN YDCC"/>
    <property type="match status" value="1"/>
</dbReference>
<dbReference type="InterPro" id="IPR052944">
    <property type="entry name" value="Sporulation_related"/>
</dbReference>
<evidence type="ECO:0000259" key="2">
    <source>
        <dbReference type="Pfam" id="PF17131"/>
    </source>
</evidence>
<keyword evidence="3" id="KW-0449">Lipoprotein</keyword>
<evidence type="ECO:0000313" key="4">
    <source>
        <dbReference type="Proteomes" id="UP001314903"/>
    </source>
</evidence>
<feature type="region of interest" description="Disordered" evidence="1">
    <location>
        <begin position="26"/>
        <end position="55"/>
    </location>
</feature>
<dbReference type="PANTHER" id="PTHR37507">
    <property type="entry name" value="SPORULATION PROTEIN YDCC"/>
    <property type="match status" value="1"/>
</dbReference>
<accession>A0ABS4KIC2</accession>
<dbReference type="Gene3D" id="2.50.20.10">
    <property type="entry name" value="Lipoprotein localisation LolA/LolB/LppX"/>
    <property type="match status" value="1"/>
</dbReference>
<protein>
    <submittedName>
        <fullName evidence="3">Outer membrane lipoprotein-sorting protein</fullName>
    </submittedName>
</protein>
<dbReference type="Pfam" id="PF17131">
    <property type="entry name" value="LolA_like"/>
    <property type="match status" value="1"/>
</dbReference>
<comment type="caution">
    <text evidence="3">The sequence shown here is derived from an EMBL/GenBank/DDBJ whole genome shotgun (WGS) entry which is preliminary data.</text>
</comment>
<dbReference type="InterPro" id="IPR033399">
    <property type="entry name" value="TP_0789-like"/>
</dbReference>
<evidence type="ECO:0000313" key="3">
    <source>
        <dbReference type="EMBL" id="MBP2027537.1"/>
    </source>
</evidence>
<keyword evidence="4" id="KW-1185">Reference proteome</keyword>
<dbReference type="PROSITE" id="PS51257">
    <property type="entry name" value="PROKAR_LIPOPROTEIN"/>
    <property type="match status" value="1"/>
</dbReference>
<feature type="compositionally biased region" description="Acidic residues" evidence="1">
    <location>
        <begin position="36"/>
        <end position="52"/>
    </location>
</feature>
<dbReference type="EMBL" id="JAGGLI010000012">
    <property type="protein sequence ID" value="MBP2027537.1"/>
    <property type="molecule type" value="Genomic_DNA"/>
</dbReference>
<sequence>MKRIINLIFIVFVIISLVFVGCNSAPDSPQPAPESQSEDQSPDEVETDEEPSESISNLEMLFMRTQNYMDEGISYDQTMTMGDEIHVMRIWMKNDFYKTQSTFEGLEMVSLVNVEDDEFIVYYPQQKRGTVFGSSYHSTPMMEDSLGADAFEDQVDNEDFEYLGKETINGESCHVVITTDRETSNTIKMWISETYGIPMRIEMRDLEFGEDVIIEVSNINTDISDREFEVPSDIVLEIIGG</sequence>
<name>A0ABS4KIC2_9FIRM</name>
<dbReference type="RefSeq" id="WP_209660595.1">
    <property type="nucleotide sequence ID" value="NZ_JAGGLI010000012.1"/>
</dbReference>
<proteinExistence type="predicted"/>
<reference evidence="3 4" key="1">
    <citation type="submission" date="2021-03" db="EMBL/GenBank/DDBJ databases">
        <title>Genomic Encyclopedia of Type Strains, Phase IV (KMG-IV): sequencing the most valuable type-strain genomes for metagenomic binning, comparative biology and taxonomic classification.</title>
        <authorList>
            <person name="Goeker M."/>
        </authorList>
    </citation>
    <scope>NUCLEOTIDE SEQUENCE [LARGE SCALE GENOMIC DNA]</scope>
    <source>
        <strain evidence="3 4">DSM 27512</strain>
    </source>
</reference>
<organism evidence="3 4">
    <name type="scientific">Acetoanaerobium pronyense</name>
    <dbReference type="NCBI Taxonomy" id="1482736"/>
    <lineage>
        <taxon>Bacteria</taxon>
        <taxon>Bacillati</taxon>
        <taxon>Bacillota</taxon>
        <taxon>Clostridia</taxon>
        <taxon>Peptostreptococcales</taxon>
        <taxon>Filifactoraceae</taxon>
        <taxon>Acetoanaerobium</taxon>
    </lineage>
</organism>
<evidence type="ECO:0000256" key="1">
    <source>
        <dbReference type="SAM" id="MobiDB-lite"/>
    </source>
</evidence>